<accession>A0AAX3N507</accession>
<evidence type="ECO:0000313" key="5">
    <source>
        <dbReference type="EMBL" id="WDH83722.1"/>
    </source>
</evidence>
<dbReference type="AlphaFoldDB" id="A0AAX3N507"/>
<dbReference type="InterPro" id="IPR025997">
    <property type="entry name" value="SBP_2_dom"/>
</dbReference>
<comment type="similarity">
    <text evidence="2">Belongs to the bacterial solute-binding protein 2 family.</text>
</comment>
<dbReference type="EMBL" id="CP118101">
    <property type="protein sequence ID" value="WDH83722.1"/>
    <property type="molecule type" value="Genomic_DNA"/>
</dbReference>
<dbReference type="Gene3D" id="3.40.50.2300">
    <property type="match status" value="2"/>
</dbReference>
<evidence type="ECO:0000256" key="2">
    <source>
        <dbReference type="ARBA" id="ARBA00007639"/>
    </source>
</evidence>
<proteinExistence type="inferred from homology"/>
<dbReference type="Pfam" id="PF13407">
    <property type="entry name" value="Peripla_BP_4"/>
    <property type="match status" value="1"/>
</dbReference>
<evidence type="ECO:0000259" key="4">
    <source>
        <dbReference type="Pfam" id="PF13407"/>
    </source>
</evidence>
<keyword evidence="3" id="KW-0732">Signal</keyword>
<dbReference type="GO" id="GO:0030313">
    <property type="term" value="C:cell envelope"/>
    <property type="evidence" value="ECO:0007669"/>
    <property type="project" value="UniProtKB-SubCell"/>
</dbReference>
<dbReference type="Proteomes" id="UP001220962">
    <property type="component" value="Chromosome"/>
</dbReference>
<dbReference type="RefSeq" id="WP_047912256.1">
    <property type="nucleotide sequence ID" value="NZ_CP118101.1"/>
</dbReference>
<organism evidence="5 6">
    <name type="scientific">Paenibacillus urinalis</name>
    <dbReference type="NCBI Taxonomy" id="521520"/>
    <lineage>
        <taxon>Bacteria</taxon>
        <taxon>Bacillati</taxon>
        <taxon>Bacillota</taxon>
        <taxon>Bacilli</taxon>
        <taxon>Bacillales</taxon>
        <taxon>Paenibacillaceae</taxon>
        <taxon>Paenibacillus</taxon>
    </lineage>
</organism>
<protein>
    <submittedName>
        <fullName evidence="5">Substrate-binding domain-containing protein</fullName>
    </submittedName>
</protein>
<dbReference type="GO" id="GO:0030246">
    <property type="term" value="F:carbohydrate binding"/>
    <property type="evidence" value="ECO:0007669"/>
    <property type="project" value="UniProtKB-ARBA"/>
</dbReference>
<feature type="domain" description="Periplasmic binding protein" evidence="4">
    <location>
        <begin position="47"/>
        <end position="291"/>
    </location>
</feature>
<comment type="subcellular location">
    <subcellularLocation>
        <location evidence="1">Cell envelope</location>
    </subcellularLocation>
</comment>
<gene>
    <name evidence="5" type="ORF">PUW23_05705</name>
</gene>
<dbReference type="PANTHER" id="PTHR46847:SF1">
    <property type="entry name" value="D-ALLOSE-BINDING PERIPLASMIC PROTEIN-RELATED"/>
    <property type="match status" value="1"/>
</dbReference>
<name>A0AAX3N507_9BACL</name>
<reference evidence="5" key="1">
    <citation type="submission" date="2023-02" db="EMBL/GenBank/DDBJ databases">
        <title>Pathogen: clinical or host-associated sample.</title>
        <authorList>
            <person name="Hergert J."/>
            <person name="Casey R."/>
            <person name="Wagner J."/>
            <person name="Young E.L."/>
            <person name="Oakeson K.F."/>
        </authorList>
    </citation>
    <scope>NUCLEOTIDE SEQUENCE</scope>
    <source>
        <strain evidence="5">2022CK-00830</strain>
    </source>
</reference>
<evidence type="ECO:0000256" key="3">
    <source>
        <dbReference type="ARBA" id="ARBA00022729"/>
    </source>
</evidence>
<evidence type="ECO:0000256" key="1">
    <source>
        <dbReference type="ARBA" id="ARBA00004196"/>
    </source>
</evidence>
<dbReference type="CDD" id="cd19969">
    <property type="entry name" value="PBP1_ABC_sugar_binding-like"/>
    <property type="match status" value="1"/>
</dbReference>
<sequence length="333" mass="36024">MKKMMLIYALLIFAFLVYIFQYMTEDVDNRGAAGEGLRGDISERYVMVTFQSGSEYWKSVLKGFEDAADALNVSIEYRGATEYDLQEQIMVLDQVIAKKPAGIAISAIDTNGLDGVIDRAIEENIPVVLFDSGAPNSKAYSFLATNNYNAGATAAAQMAKLAGREGQVAIVTVPGQHNHTERIQGFKDTLESTYPMMKVVDTVNGKGNAEDAEQVTAALLEKYPDLAGVFVTEAASGVGVAEAVQQYGGPVPIVSFDTNKATLDLIKEGAIAASIAQGTWNMGYWSLQYLFHLHHDLTIPAPSATDDVSPVPVQVDTGINVVTKQNVEQYYAK</sequence>
<evidence type="ECO:0000313" key="6">
    <source>
        <dbReference type="Proteomes" id="UP001220962"/>
    </source>
</evidence>
<dbReference type="PANTHER" id="PTHR46847">
    <property type="entry name" value="D-ALLOSE-BINDING PERIPLASMIC PROTEIN-RELATED"/>
    <property type="match status" value="1"/>
</dbReference>
<dbReference type="InterPro" id="IPR028082">
    <property type="entry name" value="Peripla_BP_I"/>
</dbReference>
<dbReference type="SUPFAM" id="SSF53822">
    <property type="entry name" value="Periplasmic binding protein-like I"/>
    <property type="match status" value="1"/>
</dbReference>